<keyword evidence="5" id="KW-0411">Iron-sulfur</keyword>
<dbReference type="GO" id="GO:0046872">
    <property type="term" value="F:metal ion binding"/>
    <property type="evidence" value="ECO:0007669"/>
    <property type="project" value="UniProtKB-KW"/>
</dbReference>
<dbReference type="AlphaFoldDB" id="A0A9X2CUW0"/>
<dbReference type="GO" id="GO:0051537">
    <property type="term" value="F:2 iron, 2 sulfur cluster binding"/>
    <property type="evidence" value="ECO:0007669"/>
    <property type="project" value="UniProtKB-KW"/>
</dbReference>
<accession>A0A9X2CUW0</accession>
<proteinExistence type="predicted"/>
<keyword evidence="1" id="KW-0001">2Fe-2S</keyword>
<dbReference type="Pfam" id="PF13806">
    <property type="entry name" value="Rieske_2"/>
    <property type="match status" value="1"/>
</dbReference>
<dbReference type="GO" id="GO:0004497">
    <property type="term" value="F:monooxygenase activity"/>
    <property type="evidence" value="ECO:0007669"/>
    <property type="project" value="UniProtKB-ARBA"/>
</dbReference>
<dbReference type="RefSeq" id="WP_250097542.1">
    <property type="nucleotide sequence ID" value="NZ_JAKRYL010000018.1"/>
</dbReference>
<evidence type="ECO:0000256" key="2">
    <source>
        <dbReference type="ARBA" id="ARBA00022723"/>
    </source>
</evidence>
<reference evidence="8" key="1">
    <citation type="submission" date="2022-02" db="EMBL/GenBank/DDBJ databases">
        <title>Halalkalibacter sp. nov. isolated from Lonar Lake, India.</title>
        <authorList>
            <person name="Joshi A."/>
            <person name="Thite S."/>
            <person name="Lodha T."/>
        </authorList>
    </citation>
    <scope>NUCLEOTIDE SEQUENCE</scope>
    <source>
        <strain evidence="8">MEB205</strain>
    </source>
</reference>
<dbReference type="PROSITE" id="PS51296">
    <property type="entry name" value="RIESKE"/>
    <property type="match status" value="1"/>
</dbReference>
<comment type="caution">
    <text evidence="8">The sequence shown here is derived from an EMBL/GenBank/DDBJ whole genome shotgun (WGS) entry which is preliminary data.</text>
</comment>
<dbReference type="InterPro" id="IPR017941">
    <property type="entry name" value="Rieske_2Fe-2S"/>
</dbReference>
<evidence type="ECO:0000256" key="1">
    <source>
        <dbReference type="ARBA" id="ARBA00022714"/>
    </source>
</evidence>
<keyword evidence="6" id="KW-0534">Nitrate assimilation</keyword>
<evidence type="ECO:0000256" key="3">
    <source>
        <dbReference type="ARBA" id="ARBA00023002"/>
    </source>
</evidence>
<dbReference type="NCBIfam" id="TIGR02378">
    <property type="entry name" value="nirD_assim_sml"/>
    <property type="match status" value="1"/>
</dbReference>
<evidence type="ECO:0000259" key="7">
    <source>
        <dbReference type="PROSITE" id="PS51296"/>
    </source>
</evidence>
<evidence type="ECO:0000256" key="4">
    <source>
        <dbReference type="ARBA" id="ARBA00023004"/>
    </source>
</evidence>
<dbReference type="Gene3D" id="2.102.10.10">
    <property type="entry name" value="Rieske [2Fe-2S] iron-sulphur domain"/>
    <property type="match status" value="1"/>
</dbReference>
<evidence type="ECO:0000256" key="5">
    <source>
        <dbReference type="ARBA" id="ARBA00023014"/>
    </source>
</evidence>
<organism evidence="8 9">
    <name type="scientific">Halalkalibacter alkaliphilus</name>
    <dbReference type="NCBI Taxonomy" id="2917993"/>
    <lineage>
        <taxon>Bacteria</taxon>
        <taxon>Bacillati</taxon>
        <taxon>Bacillota</taxon>
        <taxon>Bacilli</taxon>
        <taxon>Bacillales</taxon>
        <taxon>Bacillaceae</taxon>
        <taxon>Halalkalibacter</taxon>
    </lineage>
</organism>
<protein>
    <submittedName>
        <fullName evidence="8">Nitrite reductase small subunit NirD</fullName>
    </submittedName>
</protein>
<sequence length="106" mass="11706">MISTGTRINICNYNQLPSIIGQVFVVDHEEIAVFRLSNGEVRAIENKSPHPKGGKLADGLISGEFVYCPIHDWKISLVDGKVQAPDRGLVKTFPIEIDGEDVYLIV</sequence>
<dbReference type="CDD" id="cd03530">
    <property type="entry name" value="Rieske_NirD_small_Bacillus"/>
    <property type="match status" value="1"/>
</dbReference>
<gene>
    <name evidence="8" type="primary">nirD</name>
    <name evidence="8" type="ORF">MF646_16120</name>
</gene>
<keyword evidence="3" id="KW-0560">Oxidoreductase</keyword>
<keyword evidence="2" id="KW-0479">Metal-binding</keyword>
<dbReference type="Proteomes" id="UP001139150">
    <property type="component" value="Unassembled WGS sequence"/>
</dbReference>
<dbReference type="GO" id="GO:0008942">
    <property type="term" value="F:nitrite reductase [NAD(P)H] activity"/>
    <property type="evidence" value="ECO:0007669"/>
    <property type="project" value="InterPro"/>
</dbReference>
<dbReference type="InterPro" id="IPR012748">
    <property type="entry name" value="Rieske-like_NirD"/>
</dbReference>
<keyword evidence="4" id="KW-0408">Iron</keyword>
<dbReference type="SUPFAM" id="SSF50022">
    <property type="entry name" value="ISP domain"/>
    <property type="match status" value="1"/>
</dbReference>
<dbReference type="GO" id="GO:0042128">
    <property type="term" value="P:nitrate assimilation"/>
    <property type="evidence" value="ECO:0007669"/>
    <property type="project" value="UniProtKB-KW"/>
</dbReference>
<name>A0A9X2CUW0_9BACI</name>
<dbReference type="InterPro" id="IPR036922">
    <property type="entry name" value="Rieske_2Fe-2S_sf"/>
</dbReference>
<keyword evidence="9" id="KW-1185">Reference proteome</keyword>
<dbReference type="EMBL" id="JAKRYL010000018">
    <property type="protein sequence ID" value="MCL7748653.1"/>
    <property type="molecule type" value="Genomic_DNA"/>
</dbReference>
<evidence type="ECO:0000313" key="9">
    <source>
        <dbReference type="Proteomes" id="UP001139150"/>
    </source>
</evidence>
<dbReference type="GO" id="GO:0016705">
    <property type="term" value="F:oxidoreductase activity, acting on paired donors, with incorporation or reduction of molecular oxygen"/>
    <property type="evidence" value="ECO:0007669"/>
    <property type="project" value="UniProtKB-ARBA"/>
</dbReference>
<evidence type="ECO:0000313" key="8">
    <source>
        <dbReference type="EMBL" id="MCL7748653.1"/>
    </source>
</evidence>
<evidence type="ECO:0000256" key="6">
    <source>
        <dbReference type="ARBA" id="ARBA00023063"/>
    </source>
</evidence>
<feature type="domain" description="Rieske" evidence="7">
    <location>
        <begin position="8"/>
        <end position="104"/>
    </location>
</feature>